<evidence type="ECO:0000313" key="6">
    <source>
        <dbReference type="EMBL" id="PSL45137.1"/>
    </source>
</evidence>
<dbReference type="Pfam" id="PF14682">
    <property type="entry name" value="SPOB_ab"/>
    <property type="match status" value="1"/>
</dbReference>
<evidence type="ECO:0000256" key="3">
    <source>
        <dbReference type="ARBA" id="ARBA00022777"/>
    </source>
</evidence>
<evidence type="ECO:0000259" key="5">
    <source>
        <dbReference type="Pfam" id="PF14689"/>
    </source>
</evidence>
<keyword evidence="1" id="KW-0597">Phosphoprotein</keyword>
<evidence type="ECO:0000259" key="4">
    <source>
        <dbReference type="Pfam" id="PF14682"/>
    </source>
</evidence>
<dbReference type="Pfam" id="PF14689">
    <property type="entry name" value="SPOB_a"/>
    <property type="match status" value="1"/>
</dbReference>
<dbReference type="Gene3D" id="3.30.565.30">
    <property type="entry name" value="Sporulation initiation phosphotransferase B (SpoOB), C-terminal domain"/>
    <property type="match status" value="1"/>
</dbReference>
<dbReference type="InterPro" id="IPR016120">
    <property type="entry name" value="Sig_transdc_His_kin_SpoOB"/>
</dbReference>
<keyword evidence="2 6" id="KW-0808">Transferase</keyword>
<feature type="domain" description="SpoOB alpha-helical" evidence="5">
    <location>
        <begin position="4"/>
        <end position="56"/>
    </location>
</feature>
<accession>A0A2P8HFZ3</accession>
<dbReference type="InterPro" id="IPR039506">
    <property type="entry name" value="SPOB_a"/>
</dbReference>
<dbReference type="Gene3D" id="1.10.287.130">
    <property type="match status" value="1"/>
</dbReference>
<dbReference type="Proteomes" id="UP000242310">
    <property type="component" value="Unassembled WGS sequence"/>
</dbReference>
<dbReference type="InterPro" id="IPR037100">
    <property type="entry name" value="Spo0B_C_sf"/>
</dbReference>
<feature type="domain" description="Sporulation initiation phosphotransferase B C-terminal" evidence="4">
    <location>
        <begin position="59"/>
        <end position="127"/>
    </location>
</feature>
<dbReference type="AlphaFoldDB" id="A0A2P8HFZ3"/>
<name>A0A2P8HFZ3_9BACI</name>
<evidence type="ECO:0000256" key="1">
    <source>
        <dbReference type="ARBA" id="ARBA00022553"/>
    </source>
</evidence>
<proteinExistence type="predicted"/>
<dbReference type="RefSeq" id="WP_181315321.1">
    <property type="nucleotide sequence ID" value="NZ_PYAV01000007.1"/>
</dbReference>
<evidence type="ECO:0000313" key="7">
    <source>
        <dbReference type="Proteomes" id="UP000242310"/>
    </source>
</evidence>
<dbReference type="SUPFAM" id="SSF55890">
    <property type="entry name" value="Sporulation response regulatory protein Spo0B"/>
    <property type="match status" value="1"/>
</dbReference>
<sequence length="177" mass="19912">MDENDTLHLLRNARHEWLNKIQLVQGKLALNKSEEAKQHLDELVDIWRNEGKLTNLNLPKTAFYLLTYNWYAPAVKLHVEVAGAAYDCFSADEVLAARLSEVMQVAERQSEQASSTGHADVRLQTEPEFFVEVRAAFVPGNLTVLESELTACEQQGTIQSWDADESGMHVTMNVKLG</sequence>
<gene>
    <name evidence="6" type="ORF">B0H94_107142</name>
</gene>
<keyword evidence="7" id="KW-1185">Reference proteome</keyword>
<comment type="caution">
    <text evidence="6">The sequence shown here is derived from an EMBL/GenBank/DDBJ whole genome shotgun (WGS) entry which is preliminary data.</text>
</comment>
<keyword evidence="3" id="KW-0418">Kinase</keyword>
<dbReference type="InterPro" id="IPR016122">
    <property type="entry name" value="SpoOB_C"/>
</dbReference>
<dbReference type="EMBL" id="PYAV01000007">
    <property type="protein sequence ID" value="PSL45137.1"/>
    <property type="molecule type" value="Genomic_DNA"/>
</dbReference>
<reference evidence="6 7" key="1">
    <citation type="submission" date="2018-03" db="EMBL/GenBank/DDBJ databases">
        <title>Genomic Encyclopedia of Type Strains, Phase III (KMG-III): the genomes of soil and plant-associated and newly described type strains.</title>
        <authorList>
            <person name="Whitman W."/>
        </authorList>
    </citation>
    <scope>NUCLEOTIDE SEQUENCE [LARGE SCALE GENOMIC DNA]</scope>
    <source>
        <strain evidence="6 7">CGMCC 1.07653</strain>
    </source>
</reference>
<organism evidence="6 7">
    <name type="scientific">Salsuginibacillus halophilus</name>
    <dbReference type="NCBI Taxonomy" id="517424"/>
    <lineage>
        <taxon>Bacteria</taxon>
        <taxon>Bacillati</taxon>
        <taxon>Bacillota</taxon>
        <taxon>Bacilli</taxon>
        <taxon>Bacillales</taxon>
        <taxon>Bacillaceae</taxon>
        <taxon>Salsuginibacillus</taxon>
    </lineage>
</organism>
<evidence type="ECO:0000256" key="2">
    <source>
        <dbReference type="ARBA" id="ARBA00022679"/>
    </source>
</evidence>
<protein>
    <submittedName>
        <fullName evidence="6">Sporulation initiation phosphotransferase B-like protein</fullName>
    </submittedName>
</protein>
<dbReference type="GO" id="GO:0000155">
    <property type="term" value="F:phosphorelay sensor kinase activity"/>
    <property type="evidence" value="ECO:0007669"/>
    <property type="project" value="InterPro"/>
</dbReference>